<dbReference type="AlphaFoldDB" id="A0AAV1I9N1"/>
<dbReference type="Proteomes" id="UP001314263">
    <property type="component" value="Unassembled WGS sequence"/>
</dbReference>
<protein>
    <submittedName>
        <fullName evidence="1">Uncharacterized protein</fullName>
    </submittedName>
</protein>
<gene>
    <name evidence="1" type="ORF">CVIRNUC_005839</name>
</gene>
<dbReference type="EMBL" id="CAUYUE010000007">
    <property type="protein sequence ID" value="CAK0782640.1"/>
    <property type="molecule type" value="Genomic_DNA"/>
</dbReference>
<evidence type="ECO:0000313" key="2">
    <source>
        <dbReference type="Proteomes" id="UP001314263"/>
    </source>
</evidence>
<proteinExistence type="predicted"/>
<accession>A0AAV1I9N1</accession>
<keyword evidence="2" id="KW-1185">Reference proteome</keyword>
<organism evidence="1 2">
    <name type="scientific">Coccomyxa viridis</name>
    <dbReference type="NCBI Taxonomy" id="1274662"/>
    <lineage>
        <taxon>Eukaryota</taxon>
        <taxon>Viridiplantae</taxon>
        <taxon>Chlorophyta</taxon>
        <taxon>core chlorophytes</taxon>
        <taxon>Trebouxiophyceae</taxon>
        <taxon>Trebouxiophyceae incertae sedis</taxon>
        <taxon>Coccomyxaceae</taxon>
        <taxon>Coccomyxa</taxon>
    </lineage>
</organism>
<reference evidence="1 2" key="1">
    <citation type="submission" date="2023-10" db="EMBL/GenBank/DDBJ databases">
        <authorList>
            <person name="Maclean D."/>
            <person name="Macfadyen A."/>
        </authorList>
    </citation>
    <scope>NUCLEOTIDE SEQUENCE [LARGE SCALE GENOMIC DNA]</scope>
</reference>
<sequence length="83" mass="8441">MGACGSFHASILGKAAAEHPIAERSKALSQPPAVPVAPFAPAAHIAPYSASNPILLVAPIAPTPPTPAQVTCMSPKDMERMEG</sequence>
<comment type="caution">
    <text evidence="1">The sequence shown here is derived from an EMBL/GenBank/DDBJ whole genome shotgun (WGS) entry which is preliminary data.</text>
</comment>
<name>A0AAV1I9N1_9CHLO</name>
<evidence type="ECO:0000313" key="1">
    <source>
        <dbReference type="EMBL" id="CAK0782640.1"/>
    </source>
</evidence>